<dbReference type="PANTHER" id="PTHR30349">
    <property type="entry name" value="PHAGE INTEGRASE-RELATED"/>
    <property type="match status" value="1"/>
</dbReference>
<accession>A0A4Q7YFG2</accession>
<keyword evidence="4" id="KW-0233">DNA recombination</keyword>
<gene>
    <name evidence="8" type="ORF">BDD14_5563</name>
</gene>
<evidence type="ECO:0000256" key="2">
    <source>
        <dbReference type="ARBA" id="ARBA00022908"/>
    </source>
</evidence>
<evidence type="ECO:0000313" key="9">
    <source>
        <dbReference type="Proteomes" id="UP000292958"/>
    </source>
</evidence>
<evidence type="ECO:0000256" key="1">
    <source>
        <dbReference type="ARBA" id="ARBA00008857"/>
    </source>
</evidence>
<dbReference type="InterPro" id="IPR011010">
    <property type="entry name" value="DNA_brk_join_enz"/>
</dbReference>
<dbReference type="PANTHER" id="PTHR30349:SF41">
    <property type="entry name" value="INTEGRASE_RECOMBINASE PROTEIN MJ0367-RELATED"/>
    <property type="match status" value="1"/>
</dbReference>
<comment type="similarity">
    <text evidence="1">Belongs to the 'phage' integrase family.</text>
</comment>
<dbReference type="InterPro" id="IPR044068">
    <property type="entry name" value="CB"/>
</dbReference>
<dbReference type="GO" id="GO:0015074">
    <property type="term" value="P:DNA integration"/>
    <property type="evidence" value="ECO:0007669"/>
    <property type="project" value="UniProtKB-KW"/>
</dbReference>
<dbReference type="InterPro" id="IPR002104">
    <property type="entry name" value="Integrase_catalytic"/>
</dbReference>
<sequence length="308" mass="34197">MSTSLVPVSLPPEKSPFALTQAQTILRKMVLDSVQSIHSKRNYAKALDDLFAFCASRPLSRALLMEYRATIDHLSPSTINVRLSAIRKLVGEARGNGMIGLEEAASLTDVPNVRQKGTRQGNWLTREQAKDLLSVPDRSKLKGKRDYVIIALLVGCALRRQELASLKIEDIQLREGRWVIIDLCGKGGRIRTVAVPIWVKRGIEAWLEAAKIDKGRLLRPLSKSGKIVGDELGDWAIWSVVEQSSKQIGIEHFGAHDLRRTCAKLCRKSGGDLEQIKFLLGHSSIQTTERYLGSEQDIEIAVNDNLGL</sequence>
<feature type="domain" description="Core-binding (CB)" evidence="7">
    <location>
        <begin position="21"/>
        <end position="94"/>
    </location>
</feature>
<dbReference type="CDD" id="cd00397">
    <property type="entry name" value="DNA_BRE_C"/>
    <property type="match status" value="1"/>
</dbReference>
<comment type="caution">
    <text evidence="8">The sequence shown here is derived from an EMBL/GenBank/DDBJ whole genome shotgun (WGS) entry which is preliminary data.</text>
</comment>
<evidence type="ECO:0000256" key="4">
    <source>
        <dbReference type="ARBA" id="ARBA00023172"/>
    </source>
</evidence>
<dbReference type="PROSITE" id="PS51900">
    <property type="entry name" value="CB"/>
    <property type="match status" value="1"/>
</dbReference>
<dbReference type="RefSeq" id="WP_242618300.1">
    <property type="nucleotide sequence ID" value="NZ_SHKW01000002.1"/>
</dbReference>
<evidence type="ECO:0000259" key="7">
    <source>
        <dbReference type="PROSITE" id="PS51900"/>
    </source>
</evidence>
<dbReference type="InterPro" id="IPR050090">
    <property type="entry name" value="Tyrosine_recombinase_XerCD"/>
</dbReference>
<keyword evidence="3 5" id="KW-0238">DNA-binding</keyword>
<protein>
    <submittedName>
        <fullName evidence="8">Site-specific recombinase XerD</fullName>
    </submittedName>
</protein>
<evidence type="ECO:0000256" key="5">
    <source>
        <dbReference type="PROSITE-ProRule" id="PRU01248"/>
    </source>
</evidence>
<dbReference type="EMBL" id="SHKW01000002">
    <property type="protein sequence ID" value="RZU35504.1"/>
    <property type="molecule type" value="Genomic_DNA"/>
</dbReference>
<evidence type="ECO:0000313" key="8">
    <source>
        <dbReference type="EMBL" id="RZU35504.1"/>
    </source>
</evidence>
<dbReference type="GO" id="GO:0003677">
    <property type="term" value="F:DNA binding"/>
    <property type="evidence" value="ECO:0007669"/>
    <property type="project" value="UniProtKB-UniRule"/>
</dbReference>
<name>A0A4Q7YFG2_9BACT</name>
<evidence type="ECO:0000256" key="3">
    <source>
        <dbReference type="ARBA" id="ARBA00023125"/>
    </source>
</evidence>
<evidence type="ECO:0000259" key="6">
    <source>
        <dbReference type="PROSITE" id="PS51898"/>
    </source>
</evidence>
<organism evidence="8 9">
    <name type="scientific">Edaphobacter modestus</name>
    <dbReference type="NCBI Taxonomy" id="388466"/>
    <lineage>
        <taxon>Bacteria</taxon>
        <taxon>Pseudomonadati</taxon>
        <taxon>Acidobacteriota</taxon>
        <taxon>Terriglobia</taxon>
        <taxon>Terriglobales</taxon>
        <taxon>Acidobacteriaceae</taxon>
        <taxon>Edaphobacter</taxon>
    </lineage>
</organism>
<reference evidence="8 9" key="1">
    <citation type="submission" date="2019-02" db="EMBL/GenBank/DDBJ databases">
        <title>Genomic Encyclopedia of Archaeal and Bacterial Type Strains, Phase II (KMG-II): from individual species to whole genera.</title>
        <authorList>
            <person name="Goeker M."/>
        </authorList>
    </citation>
    <scope>NUCLEOTIDE SEQUENCE [LARGE SCALE GENOMIC DNA]</scope>
    <source>
        <strain evidence="8 9">DSM 18101</strain>
    </source>
</reference>
<keyword evidence="2" id="KW-0229">DNA integration</keyword>
<dbReference type="SUPFAM" id="SSF56349">
    <property type="entry name" value="DNA breaking-rejoining enzymes"/>
    <property type="match status" value="1"/>
</dbReference>
<dbReference type="PROSITE" id="PS51898">
    <property type="entry name" value="TYR_RECOMBINASE"/>
    <property type="match status" value="1"/>
</dbReference>
<dbReference type="Pfam" id="PF00589">
    <property type="entry name" value="Phage_integrase"/>
    <property type="match status" value="1"/>
</dbReference>
<dbReference type="GO" id="GO:0006310">
    <property type="term" value="P:DNA recombination"/>
    <property type="evidence" value="ECO:0007669"/>
    <property type="project" value="UniProtKB-KW"/>
</dbReference>
<feature type="domain" description="Tyr recombinase" evidence="6">
    <location>
        <begin position="119"/>
        <end position="304"/>
    </location>
</feature>
<dbReference type="Gene3D" id="1.10.443.10">
    <property type="entry name" value="Intergrase catalytic core"/>
    <property type="match status" value="1"/>
</dbReference>
<proteinExistence type="inferred from homology"/>
<dbReference type="AlphaFoldDB" id="A0A4Q7YFG2"/>
<dbReference type="InterPro" id="IPR013762">
    <property type="entry name" value="Integrase-like_cat_sf"/>
</dbReference>
<keyword evidence="9" id="KW-1185">Reference proteome</keyword>
<dbReference type="Proteomes" id="UP000292958">
    <property type="component" value="Unassembled WGS sequence"/>
</dbReference>